<name>A0A450WIR0_9GAMM</name>
<accession>A0A450WIR0</accession>
<sequence>MPERDVDGLSGFRIFETDEFRKRRKLPEHDARFVQRELTEYVYPRLRMNPFFGSNIKKHKGYRVRGGVELVDFACFLQ</sequence>
<dbReference type="EMBL" id="CAADFM010000157">
    <property type="protein sequence ID" value="VFK16921.1"/>
    <property type="molecule type" value="Genomic_DNA"/>
</dbReference>
<dbReference type="AlphaFoldDB" id="A0A450WIR0"/>
<gene>
    <name evidence="1" type="ORF">BECKLPF1236A_GA0070988_101572</name>
    <name evidence="2" type="ORF">BECKLPF1236C_GA0070990_101561</name>
</gene>
<reference evidence="1" key="1">
    <citation type="submission" date="2019-02" db="EMBL/GenBank/DDBJ databases">
        <authorList>
            <person name="Gruber-Vodicka R. H."/>
            <person name="Seah K. B. B."/>
        </authorList>
    </citation>
    <scope>NUCLEOTIDE SEQUENCE</scope>
    <source>
        <strain evidence="1">BECK_S312</strain>
        <strain evidence="2">BECK_S426</strain>
    </source>
</reference>
<protein>
    <submittedName>
        <fullName evidence="1">Uncharacterized protein</fullName>
    </submittedName>
</protein>
<dbReference type="EMBL" id="CAADFP010000156">
    <property type="protein sequence ID" value="VFK32054.1"/>
    <property type="molecule type" value="Genomic_DNA"/>
</dbReference>
<proteinExistence type="predicted"/>
<evidence type="ECO:0000313" key="1">
    <source>
        <dbReference type="EMBL" id="VFK16921.1"/>
    </source>
</evidence>
<evidence type="ECO:0000313" key="2">
    <source>
        <dbReference type="EMBL" id="VFK32054.1"/>
    </source>
</evidence>
<organism evidence="1">
    <name type="scientific">Candidatus Kentrum sp. LPFa</name>
    <dbReference type="NCBI Taxonomy" id="2126335"/>
    <lineage>
        <taxon>Bacteria</taxon>
        <taxon>Pseudomonadati</taxon>
        <taxon>Pseudomonadota</taxon>
        <taxon>Gammaproteobacteria</taxon>
        <taxon>Candidatus Kentrum</taxon>
    </lineage>
</organism>